<gene>
    <name evidence="1" type="ORF">L6452_38655</name>
</gene>
<keyword evidence="2" id="KW-1185">Reference proteome</keyword>
<comment type="caution">
    <text evidence="1">The sequence shown here is derived from an EMBL/GenBank/DDBJ whole genome shotgun (WGS) entry which is preliminary data.</text>
</comment>
<protein>
    <submittedName>
        <fullName evidence="1">Uncharacterized protein</fullName>
    </submittedName>
</protein>
<evidence type="ECO:0000313" key="1">
    <source>
        <dbReference type="EMBL" id="KAI3672564.1"/>
    </source>
</evidence>
<dbReference type="Proteomes" id="UP001055879">
    <property type="component" value="Linkage Group LG15"/>
</dbReference>
<organism evidence="1 2">
    <name type="scientific">Arctium lappa</name>
    <name type="common">Greater burdock</name>
    <name type="synonym">Lappa major</name>
    <dbReference type="NCBI Taxonomy" id="4217"/>
    <lineage>
        <taxon>Eukaryota</taxon>
        <taxon>Viridiplantae</taxon>
        <taxon>Streptophyta</taxon>
        <taxon>Embryophyta</taxon>
        <taxon>Tracheophyta</taxon>
        <taxon>Spermatophyta</taxon>
        <taxon>Magnoliopsida</taxon>
        <taxon>eudicotyledons</taxon>
        <taxon>Gunneridae</taxon>
        <taxon>Pentapetalae</taxon>
        <taxon>asterids</taxon>
        <taxon>campanulids</taxon>
        <taxon>Asterales</taxon>
        <taxon>Asteraceae</taxon>
        <taxon>Carduoideae</taxon>
        <taxon>Cardueae</taxon>
        <taxon>Arctiinae</taxon>
        <taxon>Arctium</taxon>
    </lineage>
</organism>
<reference evidence="2" key="1">
    <citation type="journal article" date="2022" name="Mol. Ecol. Resour.">
        <title>The genomes of chicory, endive, great burdock and yacon provide insights into Asteraceae palaeo-polyploidization history and plant inulin production.</title>
        <authorList>
            <person name="Fan W."/>
            <person name="Wang S."/>
            <person name="Wang H."/>
            <person name="Wang A."/>
            <person name="Jiang F."/>
            <person name="Liu H."/>
            <person name="Zhao H."/>
            <person name="Xu D."/>
            <person name="Zhang Y."/>
        </authorList>
    </citation>
    <scope>NUCLEOTIDE SEQUENCE [LARGE SCALE GENOMIC DNA]</scope>
    <source>
        <strain evidence="2">cv. Niubang</strain>
    </source>
</reference>
<proteinExistence type="predicted"/>
<sequence>MVRRLVHKNKRKQFVLNKRSIPHDASKKGESQDEFEKQSPVRMESHFEGEIGAEAKTTKEVETISAAVTTPEVVTTAVETDKVAAETGMSAKEIAIAETLVKAKNDTPKDTQKANGVVIKEGELEQIKKKISEEEIKKKGKEKVDESEKPMKKLKQIDLDEELAKKLQEEMEKEEELQSAKDREIALELSTKLNKEFKDYCCC</sequence>
<dbReference type="EMBL" id="CM042061">
    <property type="protein sequence ID" value="KAI3672564.1"/>
    <property type="molecule type" value="Genomic_DNA"/>
</dbReference>
<accession>A0ACB8XQQ3</accession>
<name>A0ACB8XQQ3_ARCLA</name>
<evidence type="ECO:0000313" key="2">
    <source>
        <dbReference type="Proteomes" id="UP001055879"/>
    </source>
</evidence>
<reference evidence="1 2" key="2">
    <citation type="journal article" date="2022" name="Mol. Ecol. Resour.">
        <title>The genomes of chicory, endive, great burdock and yacon provide insights into Asteraceae paleo-polyploidization history and plant inulin production.</title>
        <authorList>
            <person name="Fan W."/>
            <person name="Wang S."/>
            <person name="Wang H."/>
            <person name="Wang A."/>
            <person name="Jiang F."/>
            <person name="Liu H."/>
            <person name="Zhao H."/>
            <person name="Xu D."/>
            <person name="Zhang Y."/>
        </authorList>
    </citation>
    <scope>NUCLEOTIDE SEQUENCE [LARGE SCALE GENOMIC DNA]</scope>
    <source>
        <strain evidence="2">cv. Niubang</strain>
    </source>
</reference>